<feature type="region of interest" description="Disordered" evidence="1">
    <location>
        <begin position="426"/>
        <end position="484"/>
    </location>
</feature>
<dbReference type="PANTHER" id="PTHR33099:SF14">
    <property type="entry name" value="PROLYL 4-HYDROXYLASE ALPHA SUBUNIT FE(2+) 2OG DIOXYGENASE DOMAIN-CONTAINING PROTEIN"/>
    <property type="match status" value="1"/>
</dbReference>
<evidence type="ECO:0000313" key="3">
    <source>
        <dbReference type="EMBL" id="KAF9455497.1"/>
    </source>
</evidence>
<name>A0A9P6C828_9AGAR</name>
<protein>
    <recommendedName>
        <fullName evidence="2">Prolyl 4-hydroxylase alpha subunit Fe(2+) 2OG dioxygenase domain-containing protein</fullName>
    </recommendedName>
</protein>
<evidence type="ECO:0000313" key="4">
    <source>
        <dbReference type="Proteomes" id="UP000807353"/>
    </source>
</evidence>
<dbReference type="AlphaFoldDB" id="A0A9P6C828"/>
<evidence type="ECO:0000259" key="2">
    <source>
        <dbReference type="Pfam" id="PF13640"/>
    </source>
</evidence>
<dbReference type="Proteomes" id="UP000807353">
    <property type="component" value="Unassembled WGS sequence"/>
</dbReference>
<reference evidence="3" key="1">
    <citation type="submission" date="2020-11" db="EMBL/GenBank/DDBJ databases">
        <authorList>
            <consortium name="DOE Joint Genome Institute"/>
            <person name="Ahrendt S."/>
            <person name="Riley R."/>
            <person name="Andreopoulos W."/>
            <person name="Labutti K."/>
            <person name="Pangilinan J."/>
            <person name="Ruiz-Duenas F.J."/>
            <person name="Barrasa J.M."/>
            <person name="Sanchez-Garcia M."/>
            <person name="Camarero S."/>
            <person name="Miyauchi S."/>
            <person name="Serrano A."/>
            <person name="Linde D."/>
            <person name="Babiker R."/>
            <person name="Drula E."/>
            <person name="Ayuso-Fernandez I."/>
            <person name="Pacheco R."/>
            <person name="Padilla G."/>
            <person name="Ferreira P."/>
            <person name="Barriuso J."/>
            <person name="Kellner H."/>
            <person name="Castanera R."/>
            <person name="Alfaro M."/>
            <person name="Ramirez L."/>
            <person name="Pisabarro A.G."/>
            <person name="Kuo A."/>
            <person name="Tritt A."/>
            <person name="Lipzen A."/>
            <person name="He G."/>
            <person name="Yan M."/>
            <person name="Ng V."/>
            <person name="Cullen D."/>
            <person name="Martin F."/>
            <person name="Rosso M.-N."/>
            <person name="Henrissat B."/>
            <person name="Hibbett D."/>
            <person name="Martinez A.T."/>
            <person name="Grigoriev I.V."/>
        </authorList>
    </citation>
    <scope>NUCLEOTIDE SEQUENCE</scope>
    <source>
        <strain evidence="3">CBS 247.69</strain>
    </source>
</reference>
<organism evidence="3 4">
    <name type="scientific">Collybia nuda</name>
    <dbReference type="NCBI Taxonomy" id="64659"/>
    <lineage>
        <taxon>Eukaryota</taxon>
        <taxon>Fungi</taxon>
        <taxon>Dikarya</taxon>
        <taxon>Basidiomycota</taxon>
        <taxon>Agaricomycotina</taxon>
        <taxon>Agaricomycetes</taxon>
        <taxon>Agaricomycetidae</taxon>
        <taxon>Agaricales</taxon>
        <taxon>Tricholomatineae</taxon>
        <taxon>Clitocybaceae</taxon>
        <taxon>Collybia</taxon>
    </lineage>
</organism>
<sequence length="484" mass="54018">MTTSEVKALLNSSITQKPPFCVGTIALLPQHADLFYKHGIEASWIDMSRPSDRDLENLAKACNPATFGLDQRDVLDETYRKAGKMDTDRFSAKFDLVETRLIERIRVQLLSGFEEAKPIRAELYKLNVYGKDSFFKAHKDTPRSETMFGSLVIVYPTRHEGGALLLRHGGKEWSFDSAEAVRSHNEPAISYVAFYSDVEHEIMVVQSGYRVTLTYNLYFEGNDCLPSLSPTVTAVAPDDHVFQSALVAALKNPAFLPEGGVLGFGLAFSYPVSTRTDLKSLLECLKGSDAVIKRVCDHLSLDVSLRAIYEDVESWDGPCTIMVDQIVDLGGWEINDETTMFHVLCGGDWEYEGKSIYDYEKEIPNAPEEEIKNDQKVLWITPLTAYVHCKTSYISPFAMGNEAAVGNMYGDICLMVNVGPRDQRETKKYSALEEQGAESSIYDQCDSEDEESNSSLNSKEDNLSTEDVDPEGKDAGPSMDKTRL</sequence>
<comment type="caution">
    <text evidence="3">The sequence shown here is derived from an EMBL/GenBank/DDBJ whole genome shotgun (WGS) entry which is preliminary data.</text>
</comment>
<proteinExistence type="predicted"/>
<dbReference type="Pfam" id="PF13640">
    <property type="entry name" value="2OG-FeII_Oxy_3"/>
    <property type="match status" value="1"/>
</dbReference>
<dbReference type="InterPro" id="IPR044862">
    <property type="entry name" value="Pro_4_hyd_alph_FE2OG_OXY"/>
</dbReference>
<dbReference type="EMBL" id="MU150642">
    <property type="protein sequence ID" value="KAF9455497.1"/>
    <property type="molecule type" value="Genomic_DNA"/>
</dbReference>
<evidence type="ECO:0000256" key="1">
    <source>
        <dbReference type="SAM" id="MobiDB-lite"/>
    </source>
</evidence>
<feature type="domain" description="Prolyl 4-hydroxylase alpha subunit Fe(2+) 2OG dioxygenase" evidence="2">
    <location>
        <begin position="125"/>
        <end position="217"/>
    </location>
</feature>
<dbReference type="PANTHER" id="PTHR33099">
    <property type="entry name" value="FE2OG DIOXYGENASE DOMAIN-CONTAINING PROTEIN"/>
    <property type="match status" value="1"/>
</dbReference>
<keyword evidence="4" id="KW-1185">Reference proteome</keyword>
<feature type="compositionally biased region" description="Basic and acidic residues" evidence="1">
    <location>
        <begin position="470"/>
        <end position="484"/>
    </location>
</feature>
<gene>
    <name evidence="3" type="ORF">BDZ94DRAFT_1327543</name>
</gene>
<dbReference type="Gene3D" id="2.60.120.620">
    <property type="entry name" value="q2cbj1_9rhob like domain"/>
    <property type="match status" value="1"/>
</dbReference>
<accession>A0A9P6C828</accession>
<dbReference type="OrthoDB" id="27483at2759"/>